<dbReference type="NCBIfam" id="TIGR02473">
    <property type="entry name" value="flagell_FliJ"/>
    <property type="match status" value="1"/>
</dbReference>
<evidence type="ECO:0000256" key="6">
    <source>
        <dbReference type="ARBA" id="ARBA00022500"/>
    </source>
</evidence>
<dbReference type="GO" id="GO:0015031">
    <property type="term" value="P:protein transport"/>
    <property type="evidence" value="ECO:0007669"/>
    <property type="project" value="UniProtKB-KW"/>
</dbReference>
<sequence length="154" mass="18068">MSSNNKTFEMLHELAQRKLDDAGKAVGATEASITQARKQLEMLSGYKADYLQTLQARLQEGMNSTQYINFQNFITNLDEALIQQHGMITQLEKQAEQERAQWLEMRRETKSINSLIERNYRQQLIHSNRQEQKMNDEFAARAYRAQQLARNRSR</sequence>
<evidence type="ECO:0000313" key="14">
    <source>
        <dbReference type="Proteomes" id="UP000594903"/>
    </source>
</evidence>
<dbReference type="Proteomes" id="UP000594903">
    <property type="component" value="Chromosome"/>
</dbReference>
<dbReference type="GO" id="GO:0003774">
    <property type="term" value="F:cytoskeletal motor activity"/>
    <property type="evidence" value="ECO:0007669"/>
    <property type="project" value="InterPro"/>
</dbReference>
<evidence type="ECO:0000256" key="7">
    <source>
        <dbReference type="ARBA" id="ARBA00022795"/>
    </source>
</evidence>
<dbReference type="InterPro" id="IPR018006">
    <property type="entry name" value="Flag_FliJ_proteobac"/>
</dbReference>
<comment type="subcellular location">
    <subcellularLocation>
        <location evidence="1">Cell membrane</location>
        <topology evidence="1">Peripheral membrane protein</topology>
        <orientation evidence="1">Cytoplasmic side</orientation>
    </subcellularLocation>
</comment>
<evidence type="ECO:0000256" key="3">
    <source>
        <dbReference type="ARBA" id="ARBA00020392"/>
    </source>
</evidence>
<dbReference type="Gene3D" id="1.10.287.1700">
    <property type="match status" value="1"/>
</dbReference>
<evidence type="ECO:0000256" key="9">
    <source>
        <dbReference type="ARBA" id="ARBA00023136"/>
    </source>
</evidence>
<name>A0A378XGQ0_9BURK</name>
<keyword evidence="12" id="KW-0282">Flagellum</keyword>
<keyword evidence="8" id="KW-0653">Protein transport</keyword>
<protein>
    <recommendedName>
        <fullName evidence="3">Flagellar FliJ protein</fullName>
    </recommendedName>
</protein>
<evidence type="ECO:0000256" key="8">
    <source>
        <dbReference type="ARBA" id="ARBA00022927"/>
    </source>
</evidence>
<gene>
    <name evidence="12" type="primary">fliJ</name>
    <name evidence="11" type="ORF">I6G29_07940</name>
    <name evidence="12" type="ORF">NCTC11997_01649</name>
</gene>
<evidence type="ECO:0000256" key="5">
    <source>
        <dbReference type="ARBA" id="ARBA00022475"/>
    </source>
</evidence>
<evidence type="ECO:0000256" key="2">
    <source>
        <dbReference type="ARBA" id="ARBA00010004"/>
    </source>
</evidence>
<evidence type="ECO:0000256" key="10">
    <source>
        <dbReference type="ARBA" id="ARBA00023225"/>
    </source>
</evidence>
<proteinExistence type="inferred from homology"/>
<dbReference type="PANTHER" id="PTHR38786">
    <property type="entry name" value="FLAGELLAR FLIJ PROTEIN"/>
    <property type="match status" value="1"/>
</dbReference>
<dbReference type="Proteomes" id="UP000254603">
    <property type="component" value="Unassembled WGS sequence"/>
</dbReference>
<dbReference type="EMBL" id="UGSB01000001">
    <property type="protein sequence ID" value="SUA54874.1"/>
    <property type="molecule type" value="Genomic_DNA"/>
</dbReference>
<evidence type="ECO:0000313" key="12">
    <source>
        <dbReference type="EMBL" id="SUA54874.1"/>
    </source>
</evidence>
<keyword evidence="10" id="KW-1006">Bacterial flagellum protein export</keyword>
<evidence type="ECO:0000256" key="4">
    <source>
        <dbReference type="ARBA" id="ARBA00022448"/>
    </source>
</evidence>
<keyword evidence="14" id="KW-1185">Reference proteome</keyword>
<dbReference type="GO" id="GO:0071973">
    <property type="term" value="P:bacterial-type flagellum-dependent cell motility"/>
    <property type="evidence" value="ECO:0007669"/>
    <property type="project" value="InterPro"/>
</dbReference>
<dbReference type="PIRSF" id="PIRSF019404">
    <property type="entry name" value="FliJ"/>
    <property type="match status" value="1"/>
</dbReference>
<keyword evidence="6" id="KW-0145">Chemotaxis</keyword>
<reference evidence="12 13" key="1">
    <citation type="submission" date="2018-06" db="EMBL/GenBank/DDBJ databases">
        <authorList>
            <consortium name="Pathogen Informatics"/>
            <person name="Doyle S."/>
        </authorList>
    </citation>
    <scope>NUCLEOTIDE SEQUENCE [LARGE SCALE GENOMIC DNA]</scope>
    <source>
        <strain evidence="12 13">NCTC11997</strain>
    </source>
</reference>
<dbReference type="STRING" id="1122619.GCA_000373745_00793"/>
<evidence type="ECO:0000256" key="1">
    <source>
        <dbReference type="ARBA" id="ARBA00004413"/>
    </source>
</evidence>
<dbReference type="GO" id="GO:0009288">
    <property type="term" value="C:bacterial-type flagellum"/>
    <property type="evidence" value="ECO:0007669"/>
    <property type="project" value="InterPro"/>
</dbReference>
<evidence type="ECO:0000313" key="11">
    <source>
        <dbReference type="EMBL" id="QPT39124.1"/>
    </source>
</evidence>
<organism evidence="12 13">
    <name type="scientific">Oligella ureolytica</name>
    <dbReference type="NCBI Taxonomy" id="90244"/>
    <lineage>
        <taxon>Bacteria</taxon>
        <taxon>Pseudomonadati</taxon>
        <taxon>Pseudomonadota</taxon>
        <taxon>Betaproteobacteria</taxon>
        <taxon>Burkholderiales</taxon>
        <taxon>Alcaligenaceae</taxon>
        <taxon>Oligella</taxon>
    </lineage>
</organism>
<accession>A0A378XGQ0</accession>
<keyword evidence="5" id="KW-1003">Cell membrane</keyword>
<dbReference type="RefSeq" id="WP_018573973.1">
    <property type="nucleotide sequence ID" value="NZ_CP065725.1"/>
</dbReference>
<dbReference type="EMBL" id="CP065725">
    <property type="protein sequence ID" value="QPT39124.1"/>
    <property type="molecule type" value="Genomic_DNA"/>
</dbReference>
<dbReference type="GO" id="GO:0044781">
    <property type="term" value="P:bacterial-type flagellum organization"/>
    <property type="evidence" value="ECO:0007669"/>
    <property type="project" value="UniProtKB-KW"/>
</dbReference>
<keyword evidence="4" id="KW-0813">Transport</keyword>
<keyword evidence="9" id="KW-0472">Membrane</keyword>
<reference evidence="11 14" key="2">
    <citation type="submission" date="2020-12" db="EMBL/GenBank/DDBJ databases">
        <title>FDA dAtabase for Regulatory Grade micrObial Sequences (FDA-ARGOS): Supporting development and validation of Infectious Disease Dx tests.</title>
        <authorList>
            <person name="Sproer C."/>
            <person name="Gronow S."/>
            <person name="Severitt S."/>
            <person name="Schroder I."/>
            <person name="Tallon L."/>
            <person name="Sadzewicz L."/>
            <person name="Zhao X."/>
            <person name="Boylan J."/>
            <person name="Ott S."/>
            <person name="Bowen H."/>
            <person name="Vavikolanu K."/>
            <person name="Mehta A."/>
            <person name="Aluvathingal J."/>
            <person name="Nadendla S."/>
            <person name="Lowell S."/>
            <person name="Myers T."/>
            <person name="Yan Y."/>
            <person name="Sichtig H."/>
        </authorList>
    </citation>
    <scope>NUCLEOTIDE SEQUENCE [LARGE SCALE GENOMIC DNA]</scope>
    <source>
        <strain evidence="11 14">FDAARGOS_872</strain>
    </source>
</reference>
<keyword evidence="12" id="KW-0969">Cilium</keyword>
<dbReference type="InterPro" id="IPR053716">
    <property type="entry name" value="Flag_assembly_chemotaxis_eff"/>
</dbReference>
<dbReference type="Pfam" id="PF02050">
    <property type="entry name" value="FliJ"/>
    <property type="match status" value="1"/>
</dbReference>
<dbReference type="AlphaFoldDB" id="A0A378XGQ0"/>
<dbReference type="GO" id="GO:0005886">
    <property type="term" value="C:plasma membrane"/>
    <property type="evidence" value="ECO:0007669"/>
    <property type="project" value="UniProtKB-SubCell"/>
</dbReference>
<dbReference type="InterPro" id="IPR012823">
    <property type="entry name" value="Flagell_FliJ"/>
</dbReference>
<keyword evidence="7" id="KW-1005">Bacterial flagellum biogenesis</keyword>
<comment type="similarity">
    <text evidence="2">Belongs to the FliJ family.</text>
</comment>
<dbReference type="GO" id="GO:0006935">
    <property type="term" value="P:chemotaxis"/>
    <property type="evidence" value="ECO:0007669"/>
    <property type="project" value="UniProtKB-KW"/>
</dbReference>
<dbReference type="InterPro" id="IPR052570">
    <property type="entry name" value="FliJ"/>
</dbReference>
<keyword evidence="12" id="KW-0966">Cell projection</keyword>
<dbReference type="PANTHER" id="PTHR38786:SF1">
    <property type="entry name" value="FLAGELLAR FLIJ PROTEIN"/>
    <property type="match status" value="1"/>
</dbReference>
<dbReference type="PRINTS" id="PR01004">
    <property type="entry name" value="FLGFLIJ"/>
</dbReference>
<evidence type="ECO:0000313" key="13">
    <source>
        <dbReference type="Proteomes" id="UP000254603"/>
    </source>
</evidence>
<dbReference type="OrthoDB" id="6465096at2"/>